<proteinExistence type="predicted"/>
<dbReference type="AlphaFoldDB" id="A0AA40KF14"/>
<keyword evidence="2" id="KW-1185">Reference proteome</keyword>
<evidence type="ECO:0000313" key="2">
    <source>
        <dbReference type="Proteomes" id="UP001177670"/>
    </source>
</evidence>
<comment type="caution">
    <text evidence="1">The sequence shown here is derived from an EMBL/GenBank/DDBJ whole genome shotgun (WGS) entry which is preliminary data.</text>
</comment>
<dbReference type="Proteomes" id="UP001177670">
    <property type="component" value="Unassembled WGS sequence"/>
</dbReference>
<reference evidence="1" key="1">
    <citation type="submission" date="2021-10" db="EMBL/GenBank/DDBJ databases">
        <title>Melipona bicolor Genome sequencing and assembly.</title>
        <authorList>
            <person name="Araujo N.S."/>
            <person name="Arias M.C."/>
        </authorList>
    </citation>
    <scope>NUCLEOTIDE SEQUENCE</scope>
    <source>
        <strain evidence="1">USP_2M_L1-L4_2017</strain>
        <tissue evidence="1">Whole body</tissue>
    </source>
</reference>
<gene>
    <name evidence="1" type="ORF">K0M31_015427</name>
</gene>
<evidence type="ECO:0000313" key="1">
    <source>
        <dbReference type="EMBL" id="KAK1117978.1"/>
    </source>
</evidence>
<name>A0AA40KF14_9HYME</name>
<organism evidence="1 2">
    <name type="scientific">Melipona bicolor</name>
    <dbReference type="NCBI Taxonomy" id="60889"/>
    <lineage>
        <taxon>Eukaryota</taxon>
        <taxon>Metazoa</taxon>
        <taxon>Ecdysozoa</taxon>
        <taxon>Arthropoda</taxon>
        <taxon>Hexapoda</taxon>
        <taxon>Insecta</taxon>
        <taxon>Pterygota</taxon>
        <taxon>Neoptera</taxon>
        <taxon>Endopterygota</taxon>
        <taxon>Hymenoptera</taxon>
        <taxon>Apocrita</taxon>
        <taxon>Aculeata</taxon>
        <taxon>Apoidea</taxon>
        <taxon>Anthophila</taxon>
        <taxon>Apidae</taxon>
        <taxon>Melipona</taxon>
    </lineage>
</organism>
<accession>A0AA40KF14</accession>
<dbReference type="EMBL" id="JAHYIQ010000046">
    <property type="protein sequence ID" value="KAK1117978.1"/>
    <property type="molecule type" value="Genomic_DNA"/>
</dbReference>
<protein>
    <submittedName>
        <fullName evidence="1">Uncharacterized protein</fullName>
    </submittedName>
</protein>
<sequence>MDARVCLLFLKPSLSRRLFGVLNATKNDEDDEEEDGFWWVIARPKLPRSQ</sequence>